<comment type="function">
    <text evidence="4">SbcCD cleaves DNA hairpin structures. These structures can inhibit DNA replication and are intermediates in certain DNA recombination reactions. The complex acts as a 3'-&gt;5' double strand exonuclease that can open hairpins. It also has a 5' single-strand endonuclease activity.</text>
</comment>
<keyword evidence="7" id="KW-1185">Reference proteome</keyword>
<dbReference type="PANTHER" id="PTHR30337">
    <property type="entry name" value="COMPONENT OF ATP-DEPENDENT DSDNA EXONUCLEASE"/>
    <property type="match status" value="1"/>
</dbReference>
<accession>A0A5Q0Q9Y0</accession>
<evidence type="ECO:0000256" key="1">
    <source>
        <dbReference type="ARBA" id="ARBA00022722"/>
    </source>
</evidence>
<evidence type="ECO:0000256" key="4">
    <source>
        <dbReference type="RuleBase" id="RU363069"/>
    </source>
</evidence>
<feature type="domain" description="Calcineurin-like phosphoesterase" evidence="5">
    <location>
        <begin position="1"/>
        <end position="117"/>
    </location>
</feature>
<dbReference type="SUPFAM" id="SSF56300">
    <property type="entry name" value="Metallo-dependent phosphatases"/>
    <property type="match status" value="1"/>
</dbReference>
<keyword evidence="1 4" id="KW-0540">Nuclease</keyword>
<dbReference type="EMBL" id="CP045652">
    <property type="protein sequence ID" value="QGA26246.1"/>
    <property type="molecule type" value="Genomic_DNA"/>
</dbReference>
<sequence length="408" mass="46461">MRILHTADWHLGKRLDFYSRLEEQREVLAEICAIADQEEVDIVIVAGDLFDTFNPPVEATELLYKTLKQLSKNGKRPVIAIAGNHDSPDRIDSPDPLARECGILFFGYPNQETRPLLVENGFEILRSDKGFVEIKLPKYYYPIRIINTPFANEIRLKQFLGFEDKGAKLHESLKQSWSDLAMQYCDTYGINVLTSHLYMLKRGGEILDEPEGEKPLRLGYADLVYSDAIPSQIQYTALGHLHRFHEIGQGNAPVVYPSSPLCYSFSEAGQKKQVVIVEIEPNGNAQYRNVALEKGKPLYRKRFTAIDEAIVWLQENQNALVELTLESDTYITAVDLKRIHESHAGIIHIIPVISKQAHHSSKAPQINLDQDIKDLFKDYFKSKYGQEPNDELLGLFDEVSTNSLEKED</sequence>
<dbReference type="InterPro" id="IPR029052">
    <property type="entry name" value="Metallo-depent_PP-like"/>
</dbReference>
<dbReference type="CDD" id="cd00840">
    <property type="entry name" value="MPP_Mre11_N"/>
    <property type="match status" value="1"/>
</dbReference>
<dbReference type="KEGG" id="sphe:GFH32_07865"/>
<dbReference type="Gene3D" id="3.60.21.10">
    <property type="match status" value="1"/>
</dbReference>
<name>A0A5Q0Q9Y0_9SPHI</name>
<dbReference type="GO" id="GO:0006260">
    <property type="term" value="P:DNA replication"/>
    <property type="evidence" value="ECO:0007669"/>
    <property type="project" value="UniProtKB-KW"/>
</dbReference>
<organism evidence="6 7">
    <name type="scientific">Sphingobacterium zhuxiongii</name>
    <dbReference type="NCBI Taxonomy" id="2662364"/>
    <lineage>
        <taxon>Bacteria</taxon>
        <taxon>Pseudomonadati</taxon>
        <taxon>Bacteroidota</taxon>
        <taxon>Sphingobacteriia</taxon>
        <taxon>Sphingobacteriales</taxon>
        <taxon>Sphingobacteriaceae</taxon>
        <taxon>Sphingobacterium</taxon>
    </lineage>
</organism>
<dbReference type="Pfam" id="PF00149">
    <property type="entry name" value="Metallophos"/>
    <property type="match status" value="1"/>
</dbReference>
<evidence type="ECO:0000313" key="7">
    <source>
        <dbReference type="Proteomes" id="UP000326921"/>
    </source>
</evidence>
<evidence type="ECO:0000256" key="2">
    <source>
        <dbReference type="ARBA" id="ARBA00022801"/>
    </source>
</evidence>
<proteinExistence type="inferred from homology"/>
<keyword evidence="4" id="KW-0233">DNA recombination</keyword>
<evidence type="ECO:0000259" key="5">
    <source>
        <dbReference type="Pfam" id="PF00149"/>
    </source>
</evidence>
<dbReference type="RefSeq" id="WP_153510907.1">
    <property type="nucleotide sequence ID" value="NZ_CP045652.1"/>
</dbReference>
<dbReference type="PANTHER" id="PTHR30337:SF0">
    <property type="entry name" value="NUCLEASE SBCCD SUBUNIT D"/>
    <property type="match status" value="1"/>
</dbReference>
<reference evidence="6 7" key="1">
    <citation type="submission" date="2019-10" db="EMBL/GenBank/DDBJ databases">
        <authorList>
            <person name="Dong K."/>
        </authorList>
    </citation>
    <scope>NUCLEOTIDE SEQUENCE [LARGE SCALE GENOMIC DNA]</scope>
    <source>
        <strain evidence="7">dk4302</strain>
    </source>
</reference>
<dbReference type="AlphaFoldDB" id="A0A5Q0Q9Y0"/>
<comment type="subunit">
    <text evidence="4">Heterodimer of SbcC and SbcD.</text>
</comment>
<dbReference type="Proteomes" id="UP000326921">
    <property type="component" value="Chromosome"/>
</dbReference>
<keyword evidence="4" id="KW-0235">DNA replication</keyword>
<dbReference type="InterPro" id="IPR050535">
    <property type="entry name" value="DNA_Repair-Maintenance_Comp"/>
</dbReference>
<dbReference type="InterPro" id="IPR004593">
    <property type="entry name" value="SbcD"/>
</dbReference>
<dbReference type="NCBIfam" id="TIGR00619">
    <property type="entry name" value="sbcd"/>
    <property type="match status" value="1"/>
</dbReference>
<keyword evidence="2 4" id="KW-0378">Hydrolase</keyword>
<dbReference type="InterPro" id="IPR004843">
    <property type="entry name" value="Calcineurin-like_PHP"/>
</dbReference>
<keyword evidence="4" id="KW-0255">Endonuclease</keyword>
<dbReference type="GO" id="GO:0004519">
    <property type="term" value="F:endonuclease activity"/>
    <property type="evidence" value="ECO:0007669"/>
    <property type="project" value="UniProtKB-KW"/>
</dbReference>
<keyword evidence="3 4" id="KW-0269">Exonuclease</keyword>
<evidence type="ECO:0000313" key="6">
    <source>
        <dbReference type="EMBL" id="QGA26246.1"/>
    </source>
</evidence>
<evidence type="ECO:0000256" key="3">
    <source>
        <dbReference type="ARBA" id="ARBA00022839"/>
    </source>
</evidence>
<dbReference type="GO" id="GO:0008408">
    <property type="term" value="F:3'-5' exonuclease activity"/>
    <property type="evidence" value="ECO:0007669"/>
    <property type="project" value="InterPro"/>
</dbReference>
<gene>
    <name evidence="4 6" type="primary">sbcD</name>
    <name evidence="6" type="ORF">GFH32_07865</name>
</gene>
<dbReference type="InterPro" id="IPR041796">
    <property type="entry name" value="Mre11_N"/>
</dbReference>
<protein>
    <recommendedName>
        <fullName evidence="4">Nuclease SbcCD subunit D</fullName>
    </recommendedName>
</protein>
<comment type="similarity">
    <text evidence="4">Belongs to the SbcD family.</text>
</comment>
<dbReference type="GO" id="GO:0006310">
    <property type="term" value="P:DNA recombination"/>
    <property type="evidence" value="ECO:0007669"/>
    <property type="project" value="UniProtKB-KW"/>
</dbReference>